<feature type="transmembrane region" description="Helical" evidence="1">
    <location>
        <begin position="6"/>
        <end position="25"/>
    </location>
</feature>
<dbReference type="EnsemblProtists" id="HpaT804119">
    <property type="protein sequence ID" value="HpaP804119"/>
    <property type="gene ID" value="HpaG804119"/>
</dbReference>
<dbReference type="HOGENOM" id="CLU_2727629_0_0_1"/>
<keyword evidence="1" id="KW-0812">Transmembrane</keyword>
<evidence type="ECO:0000256" key="1">
    <source>
        <dbReference type="SAM" id="Phobius"/>
    </source>
</evidence>
<sequence length="72" mass="8041">MALCNVLSLLILNVLNLYSVILVAFTRETINVLLKEHCTVAQVILTGPRRDCYPVAERECLAASRPSIQRLT</sequence>
<reference evidence="2" key="2">
    <citation type="submission" date="2015-06" db="UniProtKB">
        <authorList>
            <consortium name="EnsemblProtists"/>
        </authorList>
    </citation>
    <scope>IDENTIFICATION</scope>
    <source>
        <strain evidence="2">Emoy2</strain>
    </source>
</reference>
<proteinExistence type="predicted"/>
<accession>M4BCV3</accession>
<dbReference type="EMBL" id="JH598146">
    <property type="status" value="NOT_ANNOTATED_CDS"/>
    <property type="molecule type" value="Genomic_DNA"/>
</dbReference>
<keyword evidence="1" id="KW-0472">Membrane</keyword>
<dbReference type="InParanoid" id="M4BCV3"/>
<evidence type="ECO:0000313" key="3">
    <source>
        <dbReference type="Proteomes" id="UP000011713"/>
    </source>
</evidence>
<reference evidence="3" key="1">
    <citation type="journal article" date="2010" name="Science">
        <title>Signatures of adaptation to obligate biotrophy in the Hyaloperonospora arabidopsidis genome.</title>
        <authorList>
            <person name="Baxter L."/>
            <person name="Tripathy S."/>
            <person name="Ishaque N."/>
            <person name="Boot N."/>
            <person name="Cabral A."/>
            <person name="Kemen E."/>
            <person name="Thines M."/>
            <person name="Ah-Fong A."/>
            <person name="Anderson R."/>
            <person name="Badejoko W."/>
            <person name="Bittner-Eddy P."/>
            <person name="Boore J.L."/>
            <person name="Chibucos M.C."/>
            <person name="Coates M."/>
            <person name="Dehal P."/>
            <person name="Delehaunty K."/>
            <person name="Dong S."/>
            <person name="Downton P."/>
            <person name="Dumas B."/>
            <person name="Fabro G."/>
            <person name="Fronick C."/>
            <person name="Fuerstenberg S.I."/>
            <person name="Fulton L."/>
            <person name="Gaulin E."/>
            <person name="Govers F."/>
            <person name="Hughes L."/>
            <person name="Humphray S."/>
            <person name="Jiang R.H."/>
            <person name="Judelson H."/>
            <person name="Kamoun S."/>
            <person name="Kyung K."/>
            <person name="Meijer H."/>
            <person name="Minx P."/>
            <person name="Morris P."/>
            <person name="Nelson J."/>
            <person name="Phuntumart V."/>
            <person name="Qutob D."/>
            <person name="Rehmany A."/>
            <person name="Rougon-Cardoso A."/>
            <person name="Ryden P."/>
            <person name="Torto-Alalibo T."/>
            <person name="Studholme D."/>
            <person name="Wang Y."/>
            <person name="Win J."/>
            <person name="Wood J."/>
            <person name="Clifton S.W."/>
            <person name="Rogers J."/>
            <person name="Van den Ackerveken G."/>
            <person name="Jones J.D."/>
            <person name="McDowell J.M."/>
            <person name="Beynon J."/>
            <person name="Tyler B.M."/>
        </authorList>
    </citation>
    <scope>NUCLEOTIDE SEQUENCE [LARGE SCALE GENOMIC DNA]</scope>
    <source>
        <strain evidence="3">Emoy2</strain>
    </source>
</reference>
<organism evidence="2 3">
    <name type="scientific">Hyaloperonospora arabidopsidis (strain Emoy2)</name>
    <name type="common">Downy mildew agent</name>
    <name type="synonym">Peronospora arabidopsidis</name>
    <dbReference type="NCBI Taxonomy" id="559515"/>
    <lineage>
        <taxon>Eukaryota</taxon>
        <taxon>Sar</taxon>
        <taxon>Stramenopiles</taxon>
        <taxon>Oomycota</taxon>
        <taxon>Peronosporomycetes</taxon>
        <taxon>Peronosporales</taxon>
        <taxon>Peronosporaceae</taxon>
        <taxon>Hyaloperonospora</taxon>
    </lineage>
</organism>
<dbReference type="Proteomes" id="UP000011713">
    <property type="component" value="Unassembled WGS sequence"/>
</dbReference>
<keyword evidence="1" id="KW-1133">Transmembrane helix</keyword>
<keyword evidence="3" id="KW-1185">Reference proteome</keyword>
<dbReference type="VEuPathDB" id="FungiDB:HpaG804119"/>
<evidence type="ECO:0000313" key="2">
    <source>
        <dbReference type="EnsemblProtists" id="HpaP804119"/>
    </source>
</evidence>
<protein>
    <submittedName>
        <fullName evidence="2">Uncharacterized protein</fullName>
    </submittedName>
</protein>
<dbReference type="AlphaFoldDB" id="M4BCV3"/>
<name>M4BCV3_HYAAE</name>